<evidence type="ECO:0000256" key="3">
    <source>
        <dbReference type="ARBA" id="ARBA00004418"/>
    </source>
</evidence>
<evidence type="ECO:0000313" key="15">
    <source>
        <dbReference type="Proteomes" id="UP001596317"/>
    </source>
</evidence>
<proteinExistence type="predicted"/>
<dbReference type="Proteomes" id="UP001596317">
    <property type="component" value="Unassembled WGS sequence"/>
</dbReference>
<evidence type="ECO:0000256" key="10">
    <source>
        <dbReference type="ARBA" id="ARBA00023136"/>
    </source>
</evidence>
<dbReference type="Gene3D" id="3.30.700.10">
    <property type="entry name" value="Glycoprotein, Type 4 Pilin"/>
    <property type="match status" value="1"/>
</dbReference>
<organism evidence="14 15">
    <name type="scientific">Deinococcus multiflagellatus</name>
    <dbReference type="NCBI Taxonomy" id="1656887"/>
    <lineage>
        <taxon>Bacteria</taxon>
        <taxon>Thermotogati</taxon>
        <taxon>Deinococcota</taxon>
        <taxon>Deinococci</taxon>
        <taxon>Deinococcales</taxon>
        <taxon>Deinococcaceae</taxon>
        <taxon>Deinococcus</taxon>
    </lineage>
</organism>
<accession>A0ABW1ZJG3</accession>
<evidence type="ECO:0000256" key="5">
    <source>
        <dbReference type="ARBA" id="ARBA00022481"/>
    </source>
</evidence>
<comment type="caution">
    <text evidence="14">The sequence shown here is derived from an EMBL/GenBank/DDBJ whole genome shotgun (WGS) entry which is preliminary data.</text>
</comment>
<dbReference type="Pfam" id="PF07963">
    <property type="entry name" value="N_methyl"/>
    <property type="match status" value="1"/>
</dbReference>
<evidence type="ECO:0000256" key="4">
    <source>
        <dbReference type="ARBA" id="ARBA00022475"/>
    </source>
</evidence>
<keyword evidence="4" id="KW-1003">Cell membrane</keyword>
<comment type="subcellular location">
    <subcellularLocation>
        <location evidence="2">Cell inner membrane</location>
        <topology evidence="2">Single-pass membrane protein</topology>
    </subcellularLocation>
    <subcellularLocation>
        <location evidence="1">Cell outer membrane</location>
        <topology evidence="1">Single-pass membrane protein</topology>
    </subcellularLocation>
    <subcellularLocation>
        <location evidence="3">Periplasm</location>
    </subcellularLocation>
</comment>
<dbReference type="InterPro" id="IPR012902">
    <property type="entry name" value="N_methyl_site"/>
</dbReference>
<dbReference type="InterPro" id="IPR045584">
    <property type="entry name" value="Pilin-like"/>
</dbReference>
<evidence type="ECO:0000256" key="1">
    <source>
        <dbReference type="ARBA" id="ARBA00004203"/>
    </source>
</evidence>
<evidence type="ECO:0000259" key="13">
    <source>
        <dbReference type="Pfam" id="PF12019"/>
    </source>
</evidence>
<reference evidence="15" key="1">
    <citation type="journal article" date="2019" name="Int. J. Syst. Evol. Microbiol.">
        <title>The Global Catalogue of Microorganisms (GCM) 10K type strain sequencing project: providing services to taxonomists for standard genome sequencing and annotation.</title>
        <authorList>
            <consortium name="The Broad Institute Genomics Platform"/>
            <consortium name="The Broad Institute Genome Sequencing Center for Infectious Disease"/>
            <person name="Wu L."/>
            <person name="Ma J."/>
        </authorList>
    </citation>
    <scope>NUCLEOTIDE SEQUENCE [LARGE SCALE GENOMIC DNA]</scope>
    <source>
        <strain evidence="15">CCUG 63830</strain>
    </source>
</reference>
<keyword evidence="7 12" id="KW-0812">Transmembrane</keyword>
<evidence type="ECO:0000256" key="2">
    <source>
        <dbReference type="ARBA" id="ARBA00004377"/>
    </source>
</evidence>
<evidence type="ECO:0000256" key="7">
    <source>
        <dbReference type="ARBA" id="ARBA00022692"/>
    </source>
</evidence>
<dbReference type="NCBIfam" id="TIGR02532">
    <property type="entry name" value="IV_pilin_GFxxxE"/>
    <property type="match status" value="1"/>
</dbReference>
<evidence type="ECO:0000256" key="8">
    <source>
        <dbReference type="ARBA" id="ARBA00022764"/>
    </source>
</evidence>
<dbReference type="EMBL" id="JBHSWB010000001">
    <property type="protein sequence ID" value="MFC6660512.1"/>
    <property type="molecule type" value="Genomic_DNA"/>
</dbReference>
<dbReference type="SUPFAM" id="SSF54523">
    <property type="entry name" value="Pili subunits"/>
    <property type="match status" value="1"/>
</dbReference>
<sequence>MIRPRPHLQAFTLLELLVVMAILGILAGVLGFNLLGSYRSAQLREAASQLAGDLRQARSDTLKSGQDTQLDVTLNTPAYTVTRGTDTPQTRTLPGGVVATDVRGGNRVKYEAPNGTTDGTGVVWTLRHPGGREIKVKVVGITGKVMIDATN</sequence>
<evidence type="ECO:0000256" key="6">
    <source>
        <dbReference type="ARBA" id="ARBA00022519"/>
    </source>
</evidence>
<keyword evidence="5" id="KW-0488">Methylation</keyword>
<evidence type="ECO:0000256" key="11">
    <source>
        <dbReference type="ARBA" id="ARBA00023237"/>
    </source>
</evidence>
<keyword evidence="8" id="KW-0574">Periplasm</keyword>
<gene>
    <name evidence="14" type="ORF">ACFP90_09190</name>
</gene>
<keyword evidence="9 12" id="KW-1133">Transmembrane helix</keyword>
<keyword evidence="15" id="KW-1185">Reference proteome</keyword>
<protein>
    <submittedName>
        <fullName evidence="14">Tfp pilus assembly protein FimT/FimU</fullName>
    </submittedName>
</protein>
<evidence type="ECO:0000256" key="12">
    <source>
        <dbReference type="SAM" id="Phobius"/>
    </source>
</evidence>
<dbReference type="InterPro" id="IPR022346">
    <property type="entry name" value="T2SS_GspH"/>
</dbReference>
<name>A0ABW1ZJG3_9DEIO</name>
<evidence type="ECO:0000256" key="9">
    <source>
        <dbReference type="ARBA" id="ARBA00022989"/>
    </source>
</evidence>
<feature type="transmembrane region" description="Helical" evidence="12">
    <location>
        <begin position="12"/>
        <end position="35"/>
    </location>
</feature>
<keyword evidence="6" id="KW-0997">Cell inner membrane</keyword>
<keyword evidence="11" id="KW-0998">Cell outer membrane</keyword>
<feature type="domain" description="General secretion pathway GspH" evidence="13">
    <location>
        <begin position="46"/>
        <end position="138"/>
    </location>
</feature>
<dbReference type="RefSeq" id="WP_224606541.1">
    <property type="nucleotide sequence ID" value="NZ_JAIQXV010000004.1"/>
</dbReference>
<evidence type="ECO:0000313" key="14">
    <source>
        <dbReference type="EMBL" id="MFC6660512.1"/>
    </source>
</evidence>
<keyword evidence="10 12" id="KW-0472">Membrane</keyword>
<dbReference type="Pfam" id="PF12019">
    <property type="entry name" value="GspH"/>
    <property type="match status" value="1"/>
</dbReference>